<comment type="caution">
    <text evidence="2">The sequence shown here is derived from an EMBL/GenBank/DDBJ whole genome shotgun (WGS) entry which is preliminary data.</text>
</comment>
<accession>A0A8T5GGE4</accession>
<dbReference type="Proteomes" id="UP000722459">
    <property type="component" value="Unassembled WGS sequence"/>
</dbReference>
<name>A0A8T5GGE4_9ARCH</name>
<sequence>MEEKAQGAIEYLLIIAAAILVVAIVILAVTGALGSGQDQGDQAVLDQNGAFNDLNALQG</sequence>
<protein>
    <submittedName>
        <fullName evidence="2">Class III signal peptide-containing protein</fullName>
    </submittedName>
</protein>
<dbReference type="EMBL" id="JABJNZ010000057">
    <property type="protein sequence ID" value="MBT4870787.1"/>
    <property type="molecule type" value="Genomic_DNA"/>
</dbReference>
<feature type="transmembrane region" description="Helical" evidence="1">
    <location>
        <begin position="12"/>
        <end position="33"/>
    </location>
</feature>
<dbReference type="Pfam" id="PF04021">
    <property type="entry name" value="Class_IIIsignal"/>
    <property type="match status" value="1"/>
</dbReference>
<dbReference type="AlphaFoldDB" id="A0A8T5GGE4"/>
<reference evidence="2" key="1">
    <citation type="journal article" date="2021" name="ISME J.">
        <title>Mercury methylation by metabolically versatile and cosmopolitan marine bacteria.</title>
        <authorList>
            <person name="Lin H."/>
            <person name="Ascher D.B."/>
            <person name="Myung Y."/>
            <person name="Lamborg C.H."/>
            <person name="Hallam S.J."/>
            <person name="Gionfriddo C.M."/>
            <person name="Holt K.E."/>
            <person name="Moreau J.W."/>
        </authorList>
    </citation>
    <scope>NUCLEOTIDE SEQUENCE</scope>
    <source>
        <strain evidence="2">SI075_bin30</strain>
    </source>
</reference>
<organism evidence="2 3">
    <name type="scientific">Candidatus Iainarchaeum sp</name>
    <dbReference type="NCBI Taxonomy" id="3101447"/>
    <lineage>
        <taxon>Archaea</taxon>
        <taxon>Candidatus Iainarchaeota</taxon>
        <taxon>Candidatus Iainarchaeia</taxon>
        <taxon>Candidatus Iainarchaeales</taxon>
        <taxon>Candidatus Iainarchaeaceae</taxon>
        <taxon>Candidatus Iainarchaeum</taxon>
    </lineage>
</organism>
<proteinExistence type="predicted"/>
<keyword evidence="1" id="KW-0812">Transmembrane</keyword>
<keyword evidence="1" id="KW-0472">Membrane</keyword>
<dbReference type="InterPro" id="IPR007166">
    <property type="entry name" value="Class3_signal_pept_motif"/>
</dbReference>
<evidence type="ECO:0000313" key="2">
    <source>
        <dbReference type="EMBL" id="MBT4870787.1"/>
    </source>
</evidence>
<keyword evidence="1" id="KW-1133">Transmembrane helix</keyword>
<gene>
    <name evidence="2" type="ORF">HON47_04385</name>
</gene>
<evidence type="ECO:0000313" key="3">
    <source>
        <dbReference type="Proteomes" id="UP000722459"/>
    </source>
</evidence>
<evidence type="ECO:0000256" key="1">
    <source>
        <dbReference type="SAM" id="Phobius"/>
    </source>
</evidence>